<gene>
    <name evidence="2" type="ORF">C6N40_08355</name>
</gene>
<reference evidence="2 3" key="1">
    <citation type="submission" date="2018-03" db="EMBL/GenBank/DDBJ databases">
        <title>Arenimonas caeni sp. nov., isolated from activated sludge.</title>
        <authorList>
            <person name="Liu H."/>
        </authorList>
    </citation>
    <scope>NUCLEOTIDE SEQUENCE [LARGE SCALE GENOMIC DNA]</scope>
    <source>
        <strain evidence="3">z29</strain>
    </source>
</reference>
<dbReference type="Proteomes" id="UP000241736">
    <property type="component" value="Unassembled WGS sequence"/>
</dbReference>
<keyword evidence="3" id="KW-1185">Reference proteome</keyword>
<evidence type="ECO:0000256" key="1">
    <source>
        <dbReference type="SAM" id="MobiDB-lite"/>
    </source>
</evidence>
<protein>
    <submittedName>
        <fullName evidence="2">Uncharacterized protein</fullName>
    </submittedName>
</protein>
<dbReference type="EMBL" id="PVLF01000012">
    <property type="protein sequence ID" value="PRH82254.1"/>
    <property type="molecule type" value="Genomic_DNA"/>
</dbReference>
<accession>A0A2P6M8E8</accession>
<name>A0A2P6M8E8_9GAMM</name>
<feature type="region of interest" description="Disordered" evidence="1">
    <location>
        <begin position="87"/>
        <end position="119"/>
    </location>
</feature>
<proteinExistence type="predicted"/>
<sequence length="141" mass="15105">MTNTTPGNTRKATTPISPIDSIREQLLLLKPKPTHGKEQAFAGLYPDIQRLIAEKVTQRDILAVLANHGVKLSPTRFKELLRKYSGEPPCDTSGTSLTTRGATKAAKSPLQGASALQRGDLPVSAASFPGLTQDELGEDRA</sequence>
<evidence type="ECO:0000313" key="2">
    <source>
        <dbReference type="EMBL" id="PRH82254.1"/>
    </source>
</evidence>
<comment type="caution">
    <text evidence="2">The sequence shown here is derived from an EMBL/GenBank/DDBJ whole genome shotgun (WGS) entry which is preliminary data.</text>
</comment>
<evidence type="ECO:0000313" key="3">
    <source>
        <dbReference type="Proteomes" id="UP000241736"/>
    </source>
</evidence>
<dbReference type="RefSeq" id="WP_106990557.1">
    <property type="nucleotide sequence ID" value="NZ_KZ679090.1"/>
</dbReference>
<organism evidence="2 3">
    <name type="scientific">Arenimonas caeni</name>
    <dbReference type="NCBI Taxonomy" id="2058085"/>
    <lineage>
        <taxon>Bacteria</taxon>
        <taxon>Pseudomonadati</taxon>
        <taxon>Pseudomonadota</taxon>
        <taxon>Gammaproteobacteria</taxon>
        <taxon>Lysobacterales</taxon>
        <taxon>Lysobacteraceae</taxon>
        <taxon>Arenimonas</taxon>
    </lineage>
</organism>
<dbReference type="AlphaFoldDB" id="A0A2P6M8E8"/>
<feature type="compositionally biased region" description="Polar residues" evidence="1">
    <location>
        <begin position="92"/>
        <end position="101"/>
    </location>
</feature>
<dbReference type="OrthoDB" id="5986841at2"/>